<name>A0A0C2PR54_9AGAM</name>
<evidence type="ECO:0000313" key="1">
    <source>
        <dbReference type="EMBL" id="KIJ57533.1"/>
    </source>
</evidence>
<protein>
    <submittedName>
        <fullName evidence="1">Uncharacterized protein</fullName>
    </submittedName>
</protein>
<sequence>MVSARMMYIPDTMARWPWPRVMNPHFGTVKAEADAWFRTFKAFTPESQAAFDKCDFARFAALAYPTATQGGSTRLQWDSVLRQMASEHLRISCELINVYFIIDEYTDVENAPVTRQMVDIVIDAPHNPDKARPTGEVVIGEVVRQFWARAIQASTVTAQRHFLENFTQWLNSLVTQAKDRDHGRSDATTLRPGPSFFGLEIIMDLPDEIYYHPTVVELTGYITDMVIVDNA</sequence>
<dbReference type="HOGENOM" id="CLU_042538_5_1_1"/>
<accession>A0A0C2PR54</accession>
<reference evidence="1 2" key="1">
    <citation type="submission" date="2014-04" db="EMBL/GenBank/DDBJ databases">
        <title>Evolutionary Origins and Diversification of the Mycorrhizal Mutualists.</title>
        <authorList>
            <consortium name="DOE Joint Genome Institute"/>
            <consortium name="Mycorrhizal Genomics Consortium"/>
            <person name="Kohler A."/>
            <person name="Kuo A."/>
            <person name="Nagy L.G."/>
            <person name="Floudas D."/>
            <person name="Copeland A."/>
            <person name="Barry K.W."/>
            <person name="Cichocki N."/>
            <person name="Veneault-Fourrey C."/>
            <person name="LaButti K."/>
            <person name="Lindquist E.A."/>
            <person name="Lipzen A."/>
            <person name="Lundell T."/>
            <person name="Morin E."/>
            <person name="Murat C."/>
            <person name="Riley R."/>
            <person name="Ohm R."/>
            <person name="Sun H."/>
            <person name="Tunlid A."/>
            <person name="Henrissat B."/>
            <person name="Grigoriev I.V."/>
            <person name="Hibbett D.S."/>
            <person name="Martin F."/>
        </authorList>
    </citation>
    <scope>NUCLEOTIDE SEQUENCE [LARGE SCALE GENOMIC DNA]</scope>
    <source>
        <strain evidence="1 2">MD-312</strain>
    </source>
</reference>
<dbReference type="InterPro" id="IPR008949">
    <property type="entry name" value="Isoprenoid_synthase_dom_sf"/>
</dbReference>
<dbReference type="Gene3D" id="1.10.600.10">
    <property type="entry name" value="Farnesyl Diphosphate Synthase"/>
    <property type="match status" value="1"/>
</dbReference>
<dbReference type="Proteomes" id="UP000053820">
    <property type="component" value="Unassembled WGS sequence"/>
</dbReference>
<dbReference type="SUPFAM" id="SSF48576">
    <property type="entry name" value="Terpenoid synthases"/>
    <property type="match status" value="1"/>
</dbReference>
<dbReference type="Pfam" id="PF19086">
    <property type="entry name" value="Terpene_syn_C_2"/>
    <property type="match status" value="1"/>
</dbReference>
<dbReference type="EMBL" id="KN840294">
    <property type="protein sequence ID" value="KIJ57533.1"/>
    <property type="molecule type" value="Genomic_DNA"/>
</dbReference>
<gene>
    <name evidence="1" type="ORF">HYDPIDRAFT_171648</name>
</gene>
<keyword evidence="2" id="KW-1185">Reference proteome</keyword>
<proteinExistence type="predicted"/>
<dbReference type="AlphaFoldDB" id="A0A0C2PR54"/>
<organism evidence="1 2">
    <name type="scientific">Hydnomerulius pinastri MD-312</name>
    <dbReference type="NCBI Taxonomy" id="994086"/>
    <lineage>
        <taxon>Eukaryota</taxon>
        <taxon>Fungi</taxon>
        <taxon>Dikarya</taxon>
        <taxon>Basidiomycota</taxon>
        <taxon>Agaricomycotina</taxon>
        <taxon>Agaricomycetes</taxon>
        <taxon>Agaricomycetidae</taxon>
        <taxon>Boletales</taxon>
        <taxon>Boletales incertae sedis</taxon>
        <taxon>Leucogyrophana</taxon>
    </lineage>
</organism>
<evidence type="ECO:0000313" key="2">
    <source>
        <dbReference type="Proteomes" id="UP000053820"/>
    </source>
</evidence>
<dbReference type="OrthoDB" id="2680652at2759"/>
<feature type="non-terminal residue" evidence="1">
    <location>
        <position position="231"/>
    </location>
</feature>